<protein>
    <submittedName>
        <fullName evidence="1">Nucleotidyl transferase AbiEii/AbiGii toxin family protein</fullName>
    </submittedName>
</protein>
<dbReference type="Proteomes" id="UP000647491">
    <property type="component" value="Unassembled WGS sequence"/>
</dbReference>
<dbReference type="GO" id="GO:0016740">
    <property type="term" value="F:transferase activity"/>
    <property type="evidence" value="ECO:0007669"/>
    <property type="project" value="UniProtKB-KW"/>
</dbReference>
<sequence length="314" mass="36859">MNLHEHREEFEELIAISADYIGVPADAVRRDYYIVQMMQNLQNSEYAEACVFKGGTSLSKCYPGSINRFSEDIDLTFIPVEDMNNKKYSRALKRIENTISAGFLMEKIEAERNDRNKSAYVWPENESRETCRIKLEIGSSVRPDPFSKRSMKTYIQEYLDAKGMHNVVEEFDLQEVNVNTLDITRTFLDKVMSVKRHAICGTLPGKVRHIYDVTVLLDRSDIQKFLKDTEHLKQLLSLTKETDSFYLQKRNISEEYDPMRAYAFENWKQYFNDEIRSRYETLHEDLLYTSDRQSFKKAIQAFEFISQLFASIGE</sequence>
<evidence type="ECO:0000313" key="2">
    <source>
        <dbReference type="Proteomes" id="UP000647491"/>
    </source>
</evidence>
<keyword evidence="2" id="KW-1185">Reference proteome</keyword>
<proteinExistence type="predicted"/>
<dbReference type="RefSeq" id="WP_262426958.1">
    <property type="nucleotide sequence ID" value="NZ_JACRTJ010000008.1"/>
</dbReference>
<evidence type="ECO:0000313" key="1">
    <source>
        <dbReference type="EMBL" id="MBC8598265.1"/>
    </source>
</evidence>
<reference evidence="1 2" key="1">
    <citation type="submission" date="2020-08" db="EMBL/GenBank/DDBJ databases">
        <title>Genome public.</title>
        <authorList>
            <person name="Liu C."/>
            <person name="Sun Q."/>
        </authorList>
    </citation>
    <scope>NUCLEOTIDE SEQUENCE [LARGE SCALE GENOMIC DNA]</scope>
    <source>
        <strain evidence="1 2">BX10</strain>
    </source>
</reference>
<dbReference type="Gene3D" id="3.10.450.620">
    <property type="entry name" value="JHP933, nucleotidyltransferase-like core domain"/>
    <property type="match status" value="1"/>
</dbReference>
<keyword evidence="1" id="KW-0808">Transferase</keyword>
<accession>A0ABR7NQ64</accession>
<comment type="caution">
    <text evidence="1">The sequence shown here is derived from an EMBL/GenBank/DDBJ whole genome shotgun (WGS) entry which is preliminary data.</text>
</comment>
<dbReference type="InterPro" id="IPR014942">
    <property type="entry name" value="AbiEii"/>
</dbReference>
<name>A0ABR7NQ64_9FIRM</name>
<organism evidence="1 2">
    <name type="scientific">Enterocloster hominis</name>
    <name type="common">ex Liu et al. 2021</name>
    <dbReference type="NCBI Taxonomy" id="2763663"/>
    <lineage>
        <taxon>Bacteria</taxon>
        <taxon>Bacillati</taxon>
        <taxon>Bacillota</taxon>
        <taxon>Clostridia</taxon>
        <taxon>Lachnospirales</taxon>
        <taxon>Lachnospiraceae</taxon>
        <taxon>Enterocloster</taxon>
    </lineage>
</organism>
<dbReference type="EMBL" id="JACRTJ010000008">
    <property type="protein sequence ID" value="MBC8598265.1"/>
    <property type="molecule type" value="Genomic_DNA"/>
</dbReference>
<dbReference type="Pfam" id="PF08843">
    <property type="entry name" value="AbiEii"/>
    <property type="match status" value="1"/>
</dbReference>
<gene>
    <name evidence="1" type="ORF">H8708_03320</name>
</gene>